<dbReference type="InterPro" id="IPR012934">
    <property type="entry name" value="Znf_AD"/>
</dbReference>
<evidence type="ECO:0000256" key="4">
    <source>
        <dbReference type="ARBA" id="ARBA00022771"/>
    </source>
</evidence>
<feature type="compositionally biased region" description="Basic and acidic residues" evidence="10">
    <location>
        <begin position="201"/>
        <end position="218"/>
    </location>
</feature>
<feature type="domain" description="C2H2-type" evidence="11">
    <location>
        <begin position="461"/>
        <end position="488"/>
    </location>
</feature>
<comment type="subcellular location">
    <subcellularLocation>
        <location evidence="1">Nucleus</location>
    </subcellularLocation>
</comment>
<feature type="domain" description="ZAD" evidence="12">
    <location>
        <begin position="8"/>
        <end position="83"/>
    </location>
</feature>
<dbReference type="Gene3D" id="3.30.160.60">
    <property type="entry name" value="Classic Zinc Finger"/>
    <property type="match status" value="9"/>
</dbReference>
<feature type="domain" description="C2H2-type" evidence="11">
    <location>
        <begin position="372"/>
        <end position="399"/>
    </location>
</feature>
<accession>A0ABR1AS35</accession>
<evidence type="ECO:0000256" key="6">
    <source>
        <dbReference type="ARBA" id="ARBA00023125"/>
    </source>
</evidence>
<feature type="binding site" evidence="9">
    <location>
        <position position="10"/>
    </location>
    <ligand>
        <name>Zn(2+)</name>
        <dbReference type="ChEBI" id="CHEBI:29105"/>
    </ligand>
</feature>
<comment type="caution">
    <text evidence="13">The sequence shown here is derived from an EMBL/GenBank/DDBJ whole genome shotgun (WGS) entry which is preliminary data.</text>
</comment>
<evidence type="ECO:0000313" key="13">
    <source>
        <dbReference type="EMBL" id="KAK6626740.1"/>
    </source>
</evidence>
<feature type="domain" description="C2H2-type" evidence="11">
    <location>
        <begin position="288"/>
        <end position="315"/>
    </location>
</feature>
<keyword evidence="4 8" id="KW-0863">Zinc-finger</keyword>
<dbReference type="Pfam" id="PF07776">
    <property type="entry name" value="zf-AD"/>
    <property type="match status" value="1"/>
</dbReference>
<feature type="domain" description="C2H2-type" evidence="11">
    <location>
        <begin position="316"/>
        <end position="343"/>
    </location>
</feature>
<dbReference type="SUPFAM" id="SSF57716">
    <property type="entry name" value="Glucocorticoid receptor-like (DNA-binding domain)"/>
    <property type="match status" value="1"/>
</dbReference>
<dbReference type="InterPro" id="IPR036236">
    <property type="entry name" value="Znf_C2H2_sf"/>
</dbReference>
<keyword evidence="3" id="KW-0677">Repeat</keyword>
<feature type="region of interest" description="Disordered" evidence="10">
    <location>
        <begin position="125"/>
        <end position="230"/>
    </location>
</feature>
<protein>
    <submittedName>
        <fullName evidence="13">Uncharacterized protein</fullName>
    </submittedName>
</protein>
<evidence type="ECO:0000259" key="12">
    <source>
        <dbReference type="PROSITE" id="PS51915"/>
    </source>
</evidence>
<dbReference type="PROSITE" id="PS50157">
    <property type="entry name" value="ZINC_FINGER_C2H2_2"/>
    <property type="match status" value="10"/>
</dbReference>
<dbReference type="PROSITE" id="PS00028">
    <property type="entry name" value="ZINC_FINGER_C2H2_1"/>
    <property type="match status" value="9"/>
</dbReference>
<dbReference type="EMBL" id="JAWJWF010000045">
    <property type="protein sequence ID" value="KAK6626740.1"/>
    <property type="molecule type" value="Genomic_DNA"/>
</dbReference>
<evidence type="ECO:0000313" key="14">
    <source>
        <dbReference type="Proteomes" id="UP001359485"/>
    </source>
</evidence>
<dbReference type="PROSITE" id="PS51915">
    <property type="entry name" value="ZAD"/>
    <property type="match status" value="1"/>
</dbReference>
<evidence type="ECO:0000256" key="10">
    <source>
        <dbReference type="SAM" id="MobiDB-lite"/>
    </source>
</evidence>
<dbReference type="PANTHER" id="PTHR24404:SF114">
    <property type="entry name" value="KLUMPFUSS, ISOFORM B-RELATED"/>
    <property type="match status" value="1"/>
</dbReference>
<keyword evidence="7" id="KW-0539">Nucleus</keyword>
<keyword evidence="5 9" id="KW-0862">Zinc</keyword>
<evidence type="ECO:0000256" key="9">
    <source>
        <dbReference type="PROSITE-ProRule" id="PRU01263"/>
    </source>
</evidence>
<keyword evidence="2 9" id="KW-0479">Metal-binding</keyword>
<dbReference type="PANTHER" id="PTHR24404">
    <property type="entry name" value="ZINC FINGER PROTEIN"/>
    <property type="match status" value="1"/>
</dbReference>
<dbReference type="Pfam" id="PF00096">
    <property type="entry name" value="zf-C2H2"/>
    <property type="match status" value="7"/>
</dbReference>
<dbReference type="SMART" id="SM00355">
    <property type="entry name" value="ZnF_C2H2"/>
    <property type="match status" value="11"/>
</dbReference>
<dbReference type="Gene3D" id="3.40.1800.20">
    <property type="match status" value="1"/>
</dbReference>
<evidence type="ECO:0000259" key="11">
    <source>
        <dbReference type="PROSITE" id="PS50157"/>
    </source>
</evidence>
<sequence>MSSLNYLELCRLCLVKDRVQIPIFEEEGDIRQIFLKIAACLPVKVNKDDKLPKKICNDCMYKVEMLYQFRNTAENAEKRLLEWLGEAVEEKKCASDSHVKQESLEQDPCSELAKSLSRVEAVLAEARETESDTDQFASAKPETDSDDEPLSTLETTSFVNVDLDGTGTTESHTQGEFLAPGAPSTSKTISSTNSQTATSGEPKEVPTAKDASKPPEKKKYSRKKKYIDRGGPRKCSMCDYVAVLHRMIIHERRHTGERPFKCKVCGKSFMANGTLSKHYLTHVGGTPFECEVCHKRFKLKNALYIHKRMHTIGKCFTCEVCGYAAYQKSNLDLHKRRHFADYKFTCSECKKGFYLRHEYENHLNTHTGEKPFKCEICGKCYPFQSSLHYHMNSHNPSARVEVKNYHCDKCSMSFTAPSRLNKHMRTHTGERPFICNTCGKGVSTKESLADHIRIHTGEKPHKCNYCSKAFIKKTLLKVHERTHTGEKPYLCMVCGKDFTQQSSLSIHMKSHQDEKQYKCEECNLCFASKALYLAHDKNTHSRVPPENELQIPSRENQVLPQVSSYQLQVPVAYVLPTNLPYQSQDQCIGSNLIDLNQ</sequence>
<feature type="domain" description="C2H2-type" evidence="11">
    <location>
        <begin position="489"/>
        <end position="516"/>
    </location>
</feature>
<evidence type="ECO:0000256" key="8">
    <source>
        <dbReference type="PROSITE-ProRule" id="PRU00042"/>
    </source>
</evidence>
<dbReference type="InterPro" id="IPR050589">
    <property type="entry name" value="Ikaros_C2H2-ZF"/>
</dbReference>
<feature type="compositionally biased region" description="Polar residues" evidence="10">
    <location>
        <begin position="183"/>
        <end position="199"/>
    </location>
</feature>
<evidence type="ECO:0000256" key="1">
    <source>
        <dbReference type="ARBA" id="ARBA00004123"/>
    </source>
</evidence>
<keyword evidence="14" id="KW-1185">Reference proteome</keyword>
<feature type="binding site" evidence="9">
    <location>
        <position position="59"/>
    </location>
    <ligand>
        <name>Zn(2+)</name>
        <dbReference type="ChEBI" id="CHEBI:29105"/>
    </ligand>
</feature>
<evidence type="ECO:0000256" key="3">
    <source>
        <dbReference type="ARBA" id="ARBA00022737"/>
    </source>
</evidence>
<evidence type="ECO:0000256" key="5">
    <source>
        <dbReference type="ARBA" id="ARBA00022833"/>
    </source>
</evidence>
<dbReference type="SUPFAM" id="SSF57667">
    <property type="entry name" value="beta-beta-alpha zinc fingers"/>
    <property type="match status" value="6"/>
</dbReference>
<keyword evidence="6" id="KW-0238">DNA-binding</keyword>
<feature type="domain" description="C2H2-type" evidence="11">
    <location>
        <begin position="517"/>
        <end position="545"/>
    </location>
</feature>
<gene>
    <name evidence="13" type="ORF">RUM44_009217</name>
</gene>
<reference evidence="13 14" key="1">
    <citation type="submission" date="2023-09" db="EMBL/GenBank/DDBJ databases">
        <title>Genomes of two closely related lineages of the louse Polyplax serrata with different host specificities.</title>
        <authorList>
            <person name="Martinu J."/>
            <person name="Tarabai H."/>
            <person name="Stefka J."/>
            <person name="Hypsa V."/>
        </authorList>
    </citation>
    <scope>NUCLEOTIDE SEQUENCE [LARGE SCALE GENOMIC DNA]</scope>
    <source>
        <strain evidence="13">98ZLc_SE</strain>
    </source>
</reference>
<feature type="binding site" evidence="9">
    <location>
        <position position="13"/>
    </location>
    <ligand>
        <name>Zn(2+)</name>
        <dbReference type="ChEBI" id="CHEBI:29105"/>
    </ligand>
</feature>
<dbReference type="SMART" id="SM00868">
    <property type="entry name" value="zf-AD"/>
    <property type="match status" value="1"/>
</dbReference>
<name>A0ABR1AS35_POLSC</name>
<feature type="domain" description="C2H2-type" evidence="11">
    <location>
        <begin position="433"/>
        <end position="460"/>
    </location>
</feature>
<feature type="binding site" evidence="9">
    <location>
        <position position="56"/>
    </location>
    <ligand>
        <name>Zn(2+)</name>
        <dbReference type="ChEBI" id="CHEBI:29105"/>
    </ligand>
</feature>
<organism evidence="13 14">
    <name type="scientific">Polyplax serrata</name>
    <name type="common">Common mouse louse</name>
    <dbReference type="NCBI Taxonomy" id="468196"/>
    <lineage>
        <taxon>Eukaryota</taxon>
        <taxon>Metazoa</taxon>
        <taxon>Ecdysozoa</taxon>
        <taxon>Arthropoda</taxon>
        <taxon>Hexapoda</taxon>
        <taxon>Insecta</taxon>
        <taxon>Pterygota</taxon>
        <taxon>Neoptera</taxon>
        <taxon>Paraneoptera</taxon>
        <taxon>Psocodea</taxon>
        <taxon>Troctomorpha</taxon>
        <taxon>Phthiraptera</taxon>
        <taxon>Anoplura</taxon>
        <taxon>Polyplacidae</taxon>
        <taxon>Polyplax</taxon>
    </lineage>
</organism>
<feature type="domain" description="C2H2-type" evidence="11">
    <location>
        <begin position="344"/>
        <end position="371"/>
    </location>
</feature>
<dbReference type="Proteomes" id="UP001359485">
    <property type="component" value="Unassembled WGS sequence"/>
</dbReference>
<evidence type="ECO:0000256" key="2">
    <source>
        <dbReference type="ARBA" id="ARBA00022723"/>
    </source>
</evidence>
<feature type="domain" description="C2H2-type" evidence="11">
    <location>
        <begin position="405"/>
        <end position="432"/>
    </location>
</feature>
<proteinExistence type="predicted"/>
<evidence type="ECO:0000256" key="7">
    <source>
        <dbReference type="ARBA" id="ARBA00023242"/>
    </source>
</evidence>
<dbReference type="InterPro" id="IPR013087">
    <property type="entry name" value="Znf_C2H2_type"/>
</dbReference>
<feature type="domain" description="C2H2-type" evidence="11">
    <location>
        <begin position="260"/>
        <end position="287"/>
    </location>
</feature>